<accession>A0A5D2NC66</accession>
<organism evidence="2 3">
    <name type="scientific">Gossypium tomentosum</name>
    <name type="common">Hawaiian cotton</name>
    <name type="synonym">Gossypium sandvicense</name>
    <dbReference type="NCBI Taxonomy" id="34277"/>
    <lineage>
        <taxon>Eukaryota</taxon>
        <taxon>Viridiplantae</taxon>
        <taxon>Streptophyta</taxon>
        <taxon>Embryophyta</taxon>
        <taxon>Tracheophyta</taxon>
        <taxon>Spermatophyta</taxon>
        <taxon>Magnoliopsida</taxon>
        <taxon>eudicotyledons</taxon>
        <taxon>Gunneridae</taxon>
        <taxon>Pentapetalae</taxon>
        <taxon>rosids</taxon>
        <taxon>malvids</taxon>
        <taxon>Malvales</taxon>
        <taxon>Malvaceae</taxon>
        <taxon>Malvoideae</taxon>
        <taxon>Gossypium</taxon>
    </lineage>
</organism>
<proteinExistence type="predicted"/>
<evidence type="ECO:0000313" key="2">
    <source>
        <dbReference type="EMBL" id="TYI01149.1"/>
    </source>
</evidence>
<feature type="transmembrane region" description="Helical" evidence="1">
    <location>
        <begin position="6"/>
        <end position="25"/>
    </location>
</feature>
<evidence type="ECO:0000313" key="3">
    <source>
        <dbReference type="Proteomes" id="UP000322667"/>
    </source>
</evidence>
<name>A0A5D2NC66_GOSTO</name>
<reference evidence="2 3" key="1">
    <citation type="submission" date="2019-07" db="EMBL/GenBank/DDBJ databases">
        <title>WGS assembly of Gossypium tomentosum.</title>
        <authorList>
            <person name="Chen Z.J."/>
            <person name="Sreedasyam A."/>
            <person name="Ando A."/>
            <person name="Song Q."/>
            <person name="De L."/>
            <person name="Hulse-Kemp A."/>
            <person name="Ding M."/>
            <person name="Ye W."/>
            <person name="Kirkbride R."/>
            <person name="Jenkins J."/>
            <person name="Plott C."/>
            <person name="Lovell J."/>
            <person name="Lin Y.-M."/>
            <person name="Vaughn R."/>
            <person name="Liu B."/>
            <person name="Li W."/>
            <person name="Simpson S."/>
            <person name="Scheffler B."/>
            <person name="Saski C."/>
            <person name="Grover C."/>
            <person name="Hu G."/>
            <person name="Conover J."/>
            <person name="Carlson J."/>
            <person name="Shu S."/>
            <person name="Boston L."/>
            <person name="Williams M."/>
            <person name="Peterson D."/>
            <person name="Mcgee K."/>
            <person name="Jones D."/>
            <person name="Wendel J."/>
            <person name="Stelly D."/>
            <person name="Grimwood J."/>
            <person name="Schmutz J."/>
        </authorList>
    </citation>
    <scope>NUCLEOTIDE SEQUENCE [LARGE SCALE GENOMIC DNA]</scope>
    <source>
        <strain evidence="2">7179.01</strain>
    </source>
</reference>
<keyword evidence="3" id="KW-1185">Reference proteome</keyword>
<sequence length="56" mass="6610">MPARLYLYIVFFGFPIIPSHLNQAFHSEYYFFGRNVKPWVYGSTSERVHTYMAGTT</sequence>
<keyword evidence="1" id="KW-0472">Membrane</keyword>
<dbReference type="EMBL" id="CM017620">
    <property type="protein sequence ID" value="TYI01149.1"/>
    <property type="molecule type" value="Genomic_DNA"/>
</dbReference>
<gene>
    <name evidence="2" type="ORF">ES332_A11G181800v1</name>
</gene>
<evidence type="ECO:0000256" key="1">
    <source>
        <dbReference type="SAM" id="Phobius"/>
    </source>
</evidence>
<keyword evidence="1" id="KW-1133">Transmembrane helix</keyword>
<dbReference type="Proteomes" id="UP000322667">
    <property type="component" value="Chromosome A11"/>
</dbReference>
<keyword evidence="1" id="KW-0812">Transmembrane</keyword>
<protein>
    <submittedName>
        <fullName evidence="2">Uncharacterized protein</fullName>
    </submittedName>
</protein>
<dbReference type="AlphaFoldDB" id="A0A5D2NC66"/>